<dbReference type="InterPro" id="IPR000033">
    <property type="entry name" value="LDLR_classB_rpt"/>
</dbReference>
<dbReference type="Pfam" id="PF00057">
    <property type="entry name" value="Ldl_recept_a"/>
    <property type="match status" value="8"/>
</dbReference>
<dbReference type="SUPFAM" id="SSF57424">
    <property type="entry name" value="LDL receptor-like module"/>
    <property type="match status" value="8"/>
</dbReference>
<dbReference type="PROSITE" id="PS01186">
    <property type="entry name" value="EGF_2"/>
    <property type="match status" value="1"/>
</dbReference>
<dbReference type="InterPro" id="IPR001881">
    <property type="entry name" value="EGF-like_Ca-bd_dom"/>
</dbReference>
<dbReference type="PROSITE" id="PS51120">
    <property type="entry name" value="LDLRB"/>
    <property type="match status" value="3"/>
</dbReference>
<dbReference type="InterPro" id="IPR036055">
    <property type="entry name" value="LDL_receptor-like_sf"/>
</dbReference>
<name>A0A183IT60_9BILA</name>
<feature type="repeat" description="LDL-receptor class B" evidence="14">
    <location>
        <begin position="670"/>
        <end position="714"/>
    </location>
</feature>
<keyword evidence="12" id="KW-0325">Glycoprotein</keyword>
<dbReference type="SMART" id="SM00192">
    <property type="entry name" value="LDLa"/>
    <property type="match status" value="8"/>
</dbReference>
<dbReference type="AlphaFoldDB" id="A0A183IT60"/>
<evidence type="ECO:0000256" key="11">
    <source>
        <dbReference type="ARBA" id="ARBA00023170"/>
    </source>
</evidence>
<evidence type="ECO:0000256" key="4">
    <source>
        <dbReference type="ARBA" id="ARBA00022583"/>
    </source>
</evidence>
<protein>
    <submittedName>
        <fullName evidence="18">EGF-like domain-containing protein</fullName>
    </submittedName>
</protein>
<dbReference type="EMBL" id="UZAM01010061">
    <property type="protein sequence ID" value="VDP10866.1"/>
    <property type="molecule type" value="Genomic_DNA"/>
</dbReference>
<dbReference type="SMART" id="SM00179">
    <property type="entry name" value="EGF_CA"/>
    <property type="match status" value="1"/>
</dbReference>
<evidence type="ECO:0000256" key="7">
    <source>
        <dbReference type="ARBA" id="ARBA00022737"/>
    </source>
</evidence>
<dbReference type="OrthoDB" id="5851890at2759"/>
<dbReference type="GO" id="GO:0043235">
    <property type="term" value="C:receptor complex"/>
    <property type="evidence" value="ECO:0007669"/>
    <property type="project" value="TreeGrafter"/>
</dbReference>
<dbReference type="WBParaSite" id="SBAD_0000707001-mRNA-1">
    <property type="protein sequence ID" value="SBAD_0000707001-mRNA-1"/>
    <property type="gene ID" value="SBAD_0000707001"/>
</dbReference>
<evidence type="ECO:0000256" key="12">
    <source>
        <dbReference type="ARBA" id="ARBA00023180"/>
    </source>
</evidence>
<dbReference type="InterPro" id="IPR023415">
    <property type="entry name" value="LDLR_class-A_CS"/>
</dbReference>
<sequence length="959" mass="108496">MFEDSSPLFEIHVFDKTTQKGTNACSLENGGCEQFCFFVKQQVTCGCGDGYAVNNKNPKSCSVDDEWSHKRRCPGDQFECRRNYRCIDEKYVCDSDDDCKDGSDEDNSIDGPCYNHSCSVDQFRCKSNRCLPKSWVCDGDHDCQDGDDELNCETTGCGHNKFQCKTTKKCILSDWVCDHEFDCGMNDTSDEHENCEYPTCQPDQYTCFNKQCIPLIYVCDGDKDCRDGSDEVHCDFGCVYGEEFRCSPTSSCINILYKCDGYPDCSDGSDEENCAILNGNCTLNQFQCETSNQCIRSLFRCDGDRDCADGSDEKGCENVTCHSSQFRCKDNRRCILKNLVCDGSEDCEDGSDEENCSDTALENKCVLPNFACWNDSKICISPEHLCDGVHDCPDGSDEGMLCSERQCTKLNLCSDLCYNTPNGFVCSCRHGYKLQPDGRTCSVEDPCLQWGVCSQHCKSQGIHYFCYCEKDYELLPDKFTCKSLEHIRPYIIFSNRHDIRLVGLRDDITSSLALNLKNTIAIDFCYEGEQSWIFWTDIATDKIYRGLLVDHALTSVEVIVQYGIATAEGIAVDWIEKNLYWVDSSLDHIEVSKFDGRWRATIVSGQMQNLRALAIDSRKGLLFWTDWEESNPRIERSSLSGSKRIHNLVQVLAVKGGGWPNGITLDYLLERLYWIDAKSDSIHTTDYNGHDHRLVLKAHDFLSHPFAIVIFEDRVYWTDWRVNSIVRVRIFYAALQVYHFDVANKWNGSDVQIIQGTSAQPFDVKILHPSRQPKLIKNPCGQNSGGCSHLCLIESENSSVCKCPYLMKLEEDKKTCTDLEEALLIVHPMLIIGIDSKVPDLNVMPVLTNSLVENVSALDIHVSQKMLYWTDVKTGAIHRVQLNGSLIKTVIDADLDNPFGLAIDWLSNNLFFTSYDGSNARISVSTLNGEYRQVLIEHERNNKNSIQKPTFIAVHPTKG</sequence>
<dbReference type="SUPFAM" id="SSF63825">
    <property type="entry name" value="YWTD domain"/>
    <property type="match status" value="2"/>
</dbReference>
<keyword evidence="6" id="KW-0732">Signal</keyword>
<dbReference type="Pfam" id="PF00058">
    <property type="entry name" value="Ldl_recept_b"/>
    <property type="match status" value="4"/>
</dbReference>
<dbReference type="Pfam" id="PF14670">
    <property type="entry name" value="FXa_inhibition"/>
    <property type="match status" value="1"/>
</dbReference>
<dbReference type="GO" id="GO:0012505">
    <property type="term" value="C:endomembrane system"/>
    <property type="evidence" value="ECO:0007669"/>
    <property type="project" value="UniProtKB-SubCell"/>
</dbReference>
<dbReference type="PROSITE" id="PS01209">
    <property type="entry name" value="LDLRA_1"/>
    <property type="match status" value="3"/>
</dbReference>
<evidence type="ECO:0000259" key="15">
    <source>
        <dbReference type="PROSITE" id="PS01186"/>
    </source>
</evidence>
<keyword evidence="7" id="KW-0677">Repeat</keyword>
<evidence type="ECO:0000256" key="9">
    <source>
        <dbReference type="ARBA" id="ARBA00023136"/>
    </source>
</evidence>
<keyword evidence="5" id="KW-0812">Transmembrane</keyword>
<evidence type="ECO:0000256" key="1">
    <source>
        <dbReference type="ARBA" id="ARBA00004167"/>
    </source>
</evidence>
<dbReference type="Proteomes" id="UP000270296">
    <property type="component" value="Unassembled WGS sequence"/>
</dbReference>
<feature type="disulfide bond" evidence="13">
    <location>
        <begin position="219"/>
        <end position="234"/>
    </location>
</feature>
<feature type="disulfide bond" evidence="13">
    <location>
        <begin position="118"/>
        <end position="130"/>
    </location>
</feature>
<dbReference type="CDD" id="cd00112">
    <property type="entry name" value="LDLa"/>
    <property type="match status" value="8"/>
</dbReference>
<keyword evidence="8" id="KW-1133">Transmembrane helix</keyword>
<dbReference type="InterPro" id="IPR051221">
    <property type="entry name" value="LDLR-related"/>
</dbReference>
<dbReference type="SMART" id="SM00135">
    <property type="entry name" value="LY"/>
    <property type="match status" value="7"/>
</dbReference>
<dbReference type="Gene3D" id="2.10.25.10">
    <property type="entry name" value="Laminin"/>
    <property type="match status" value="2"/>
</dbReference>
<feature type="disulfide bond" evidence="13">
    <location>
        <begin position="341"/>
        <end position="356"/>
    </location>
</feature>
<feature type="disulfide bond" evidence="13">
    <location>
        <begin position="207"/>
        <end position="225"/>
    </location>
</feature>
<accession>A0A183IT60</accession>
<dbReference type="Gene3D" id="2.120.10.30">
    <property type="entry name" value="TolB, C-terminal domain"/>
    <property type="match status" value="3"/>
</dbReference>
<evidence type="ECO:0000256" key="8">
    <source>
        <dbReference type="ARBA" id="ARBA00022989"/>
    </source>
</evidence>
<feature type="disulfide bond" evidence="13">
    <location>
        <begin position="125"/>
        <end position="143"/>
    </location>
</feature>
<feature type="domain" description="EGF-like" evidence="15">
    <location>
        <begin position="426"/>
        <end position="441"/>
    </location>
</feature>
<dbReference type="PRINTS" id="PR00261">
    <property type="entry name" value="LDLRECEPTOR"/>
</dbReference>
<evidence type="ECO:0000256" key="2">
    <source>
        <dbReference type="ARBA" id="ARBA00004308"/>
    </source>
</evidence>
<organism evidence="18">
    <name type="scientific">Soboliphyme baturini</name>
    <dbReference type="NCBI Taxonomy" id="241478"/>
    <lineage>
        <taxon>Eukaryota</taxon>
        <taxon>Metazoa</taxon>
        <taxon>Ecdysozoa</taxon>
        <taxon>Nematoda</taxon>
        <taxon>Enoplea</taxon>
        <taxon>Dorylaimia</taxon>
        <taxon>Dioctophymatida</taxon>
        <taxon>Dioctophymatoidea</taxon>
        <taxon>Soboliphymatidae</taxon>
        <taxon>Soboliphyme</taxon>
    </lineage>
</organism>
<evidence type="ECO:0000256" key="6">
    <source>
        <dbReference type="ARBA" id="ARBA00022729"/>
    </source>
</evidence>
<dbReference type="FunFam" id="2.120.10.30:FF:000241">
    <property type="entry name" value="Low-density lipoprotein receptor-related protein 6"/>
    <property type="match status" value="1"/>
</dbReference>
<keyword evidence="10 13" id="KW-1015">Disulfide bond</keyword>
<evidence type="ECO:0000256" key="14">
    <source>
        <dbReference type="PROSITE-ProRule" id="PRU00461"/>
    </source>
</evidence>
<evidence type="ECO:0000313" key="17">
    <source>
        <dbReference type="Proteomes" id="UP000270296"/>
    </source>
</evidence>
<dbReference type="InterPro" id="IPR011042">
    <property type="entry name" value="6-blade_b-propeller_TolB-like"/>
</dbReference>
<gene>
    <name evidence="16" type="ORF">SBAD_LOCUS6807</name>
</gene>
<dbReference type="GO" id="GO:0006898">
    <property type="term" value="P:receptor-mediated endocytosis"/>
    <property type="evidence" value="ECO:0007669"/>
    <property type="project" value="TreeGrafter"/>
</dbReference>
<dbReference type="FunFam" id="4.10.400.10:FF:000045">
    <property type="entry name" value="Low-density lipoprotein receptor-related protein 2"/>
    <property type="match status" value="1"/>
</dbReference>
<dbReference type="PANTHER" id="PTHR22722:SF14">
    <property type="entry name" value="MEGALIN, ISOFORM A"/>
    <property type="match status" value="1"/>
</dbReference>
<dbReference type="Gene3D" id="4.10.400.10">
    <property type="entry name" value="Low-density Lipoprotein Receptor"/>
    <property type="match status" value="8"/>
</dbReference>
<keyword evidence="9" id="KW-0472">Membrane</keyword>
<feature type="disulfide bond" evidence="13">
    <location>
        <begin position="259"/>
        <end position="274"/>
    </location>
</feature>
<evidence type="ECO:0000256" key="10">
    <source>
        <dbReference type="ARBA" id="ARBA00023157"/>
    </source>
</evidence>
<dbReference type="InterPro" id="IPR000742">
    <property type="entry name" value="EGF"/>
</dbReference>
<dbReference type="PROSITE" id="PS50068">
    <property type="entry name" value="LDLRA_2"/>
    <property type="match status" value="8"/>
</dbReference>
<feature type="repeat" description="LDL-receptor class B" evidence="14">
    <location>
        <begin position="865"/>
        <end position="907"/>
    </location>
</feature>
<dbReference type="SMART" id="SM00181">
    <property type="entry name" value="EGF"/>
    <property type="match status" value="4"/>
</dbReference>
<comment type="subcellular location">
    <subcellularLocation>
        <location evidence="2">Endomembrane system</location>
    </subcellularLocation>
    <subcellularLocation>
        <location evidence="1">Membrane</location>
        <topology evidence="1">Single-pass membrane protein</topology>
    </subcellularLocation>
</comment>
<feature type="disulfide bond" evidence="13">
    <location>
        <begin position="137"/>
        <end position="152"/>
    </location>
</feature>
<keyword evidence="4" id="KW-0254">Endocytosis</keyword>
<feature type="disulfide bond" evidence="13">
    <location>
        <begin position="301"/>
        <end position="316"/>
    </location>
</feature>
<evidence type="ECO:0000256" key="5">
    <source>
        <dbReference type="ARBA" id="ARBA00022692"/>
    </source>
</evidence>
<reference evidence="16 17" key="2">
    <citation type="submission" date="2018-11" db="EMBL/GenBank/DDBJ databases">
        <authorList>
            <consortium name="Pathogen Informatics"/>
        </authorList>
    </citation>
    <scope>NUCLEOTIDE SEQUENCE [LARGE SCALE GENOMIC DNA]</scope>
</reference>
<dbReference type="GO" id="GO:0042562">
    <property type="term" value="F:hormone binding"/>
    <property type="evidence" value="ECO:0007669"/>
    <property type="project" value="TreeGrafter"/>
</dbReference>
<dbReference type="GO" id="GO:0016324">
    <property type="term" value="C:apical plasma membrane"/>
    <property type="evidence" value="ECO:0007669"/>
    <property type="project" value="TreeGrafter"/>
</dbReference>
<dbReference type="InterPro" id="IPR009030">
    <property type="entry name" value="Growth_fac_rcpt_cys_sf"/>
</dbReference>
<proteinExistence type="predicted"/>
<dbReference type="SUPFAM" id="SSF57184">
    <property type="entry name" value="Growth factor receptor domain"/>
    <property type="match status" value="1"/>
</dbReference>
<evidence type="ECO:0000313" key="16">
    <source>
        <dbReference type="EMBL" id="VDP10866.1"/>
    </source>
</evidence>
<evidence type="ECO:0000256" key="13">
    <source>
        <dbReference type="PROSITE-ProRule" id="PRU00124"/>
    </source>
</evidence>
<comment type="caution">
    <text evidence="13">Lacks conserved residue(s) required for the propagation of feature annotation.</text>
</comment>
<dbReference type="InterPro" id="IPR002172">
    <property type="entry name" value="LDrepeatLR_classA_rpt"/>
</dbReference>
<feature type="disulfide bond" evidence="13">
    <location>
        <begin position="200"/>
        <end position="212"/>
    </location>
</feature>
<dbReference type="PANTHER" id="PTHR22722">
    <property type="entry name" value="LOW-DENSITY LIPOPROTEIN RECEPTOR-RELATED PROTEIN 2-RELATED"/>
    <property type="match status" value="1"/>
</dbReference>
<evidence type="ECO:0000313" key="18">
    <source>
        <dbReference type="WBParaSite" id="SBAD_0000707001-mRNA-1"/>
    </source>
</evidence>
<keyword evidence="3" id="KW-0245">EGF-like domain</keyword>
<keyword evidence="17" id="KW-1185">Reference proteome</keyword>
<keyword evidence="11" id="KW-0675">Receptor</keyword>
<dbReference type="FunFam" id="4.10.400.10:FF:000005">
    <property type="entry name" value="low-density lipoprotein receptor-related protein 1B"/>
    <property type="match status" value="1"/>
</dbReference>
<reference evidence="18" key="1">
    <citation type="submission" date="2016-06" db="UniProtKB">
        <authorList>
            <consortium name="WormBaseParasite"/>
        </authorList>
    </citation>
    <scope>IDENTIFICATION</scope>
</reference>
<evidence type="ECO:0000256" key="3">
    <source>
        <dbReference type="ARBA" id="ARBA00022536"/>
    </source>
</evidence>
<dbReference type="GO" id="GO:0005509">
    <property type="term" value="F:calcium ion binding"/>
    <property type="evidence" value="ECO:0007669"/>
    <property type="project" value="InterPro"/>
</dbReference>
<feature type="repeat" description="LDL-receptor class B" evidence="14">
    <location>
        <begin position="577"/>
        <end position="619"/>
    </location>
</feature>